<evidence type="ECO:0000313" key="1">
    <source>
        <dbReference type="EMBL" id="VEL32388.1"/>
    </source>
</evidence>
<accession>A0A3S5AUJ6</accession>
<organism evidence="1 2">
    <name type="scientific">Protopolystoma xenopodis</name>
    <dbReference type="NCBI Taxonomy" id="117903"/>
    <lineage>
        <taxon>Eukaryota</taxon>
        <taxon>Metazoa</taxon>
        <taxon>Spiralia</taxon>
        <taxon>Lophotrochozoa</taxon>
        <taxon>Platyhelminthes</taxon>
        <taxon>Monogenea</taxon>
        <taxon>Polyopisthocotylea</taxon>
        <taxon>Polystomatidea</taxon>
        <taxon>Polystomatidae</taxon>
        <taxon>Protopolystoma</taxon>
    </lineage>
</organism>
<protein>
    <submittedName>
        <fullName evidence="1">Uncharacterized protein</fullName>
    </submittedName>
</protein>
<name>A0A3S5AUJ6_9PLAT</name>
<keyword evidence="2" id="KW-1185">Reference proteome</keyword>
<dbReference type="Proteomes" id="UP000784294">
    <property type="component" value="Unassembled WGS sequence"/>
</dbReference>
<reference evidence="1" key="1">
    <citation type="submission" date="2018-11" db="EMBL/GenBank/DDBJ databases">
        <authorList>
            <consortium name="Pathogen Informatics"/>
        </authorList>
    </citation>
    <scope>NUCLEOTIDE SEQUENCE</scope>
</reference>
<dbReference type="EMBL" id="CAAALY010133765">
    <property type="protein sequence ID" value="VEL32388.1"/>
    <property type="molecule type" value="Genomic_DNA"/>
</dbReference>
<comment type="caution">
    <text evidence="1">The sequence shown here is derived from an EMBL/GenBank/DDBJ whole genome shotgun (WGS) entry which is preliminary data.</text>
</comment>
<dbReference type="AlphaFoldDB" id="A0A3S5AUJ6"/>
<evidence type="ECO:0000313" key="2">
    <source>
        <dbReference type="Proteomes" id="UP000784294"/>
    </source>
</evidence>
<sequence length="120" mass="13323">MQKNSHGHTDLIRRRMNEILGQLSLTKSQPRGANNSHAENQSIMPSLGILCVNLNEALVQAQEFHAQIMEALKSREAPSPKVVTPNKELSTYRLIELPPAQLARLLPPGQRLAKTGAKKR</sequence>
<proteinExistence type="predicted"/>
<gene>
    <name evidence="1" type="ORF">PXEA_LOCUS25828</name>
</gene>
<feature type="non-terminal residue" evidence="1">
    <location>
        <position position="120"/>
    </location>
</feature>